<feature type="compositionally biased region" description="Low complexity" evidence="7">
    <location>
        <begin position="1284"/>
        <end position="1297"/>
    </location>
</feature>
<dbReference type="Pfam" id="PF26108">
    <property type="entry name" value="GH_Mok13"/>
    <property type="match status" value="1"/>
</dbReference>
<evidence type="ECO:0000256" key="5">
    <source>
        <dbReference type="ARBA" id="ARBA00023316"/>
    </source>
</evidence>
<dbReference type="InterPro" id="IPR058659">
    <property type="entry name" value="Mok11-13/Ags1-like_CBM"/>
</dbReference>
<dbReference type="Pfam" id="PF26127">
    <property type="entry name" value="12TM_Mok13"/>
    <property type="match status" value="1"/>
</dbReference>
<dbReference type="Pfam" id="PF26114">
    <property type="entry name" value="Ig_2_Mok13"/>
    <property type="match status" value="1"/>
</dbReference>
<dbReference type="GO" id="GO:0047657">
    <property type="term" value="F:alpha-1,3-glucan synthase activity"/>
    <property type="evidence" value="ECO:0007669"/>
    <property type="project" value="UniProtKB-EC"/>
</dbReference>
<keyword evidence="8" id="KW-1133">Transmembrane helix</keyword>
<feature type="transmembrane region" description="Helical" evidence="8">
    <location>
        <begin position="1782"/>
        <end position="1805"/>
    </location>
</feature>
<dbReference type="Pfam" id="PF00128">
    <property type="entry name" value="Alpha-amylase"/>
    <property type="match status" value="1"/>
</dbReference>
<protein>
    <recommendedName>
        <fullName evidence="2">alpha-1,3-glucan synthase</fullName>
        <ecNumber evidence="2">2.4.1.183</ecNumber>
    </recommendedName>
</protein>
<reference evidence="10" key="1">
    <citation type="submission" date="2020-04" db="EMBL/GenBank/DDBJ databases">
        <title>Genome Assembly and Annotation of Botryosphaeria dothidea sdau 11-99, a Latent Pathogen of Apple Fruit Ring Rot in China.</title>
        <authorList>
            <person name="Yu C."/>
            <person name="Diao Y."/>
            <person name="Lu Q."/>
            <person name="Zhao J."/>
            <person name="Cui S."/>
            <person name="Peng C."/>
            <person name="He B."/>
            <person name="Liu H."/>
        </authorList>
    </citation>
    <scope>NUCLEOTIDE SEQUENCE [LARGE SCALE GENOMIC DNA]</scope>
    <source>
        <strain evidence="10">Sdau11-99</strain>
    </source>
</reference>
<dbReference type="SMART" id="SM00642">
    <property type="entry name" value="Aamy"/>
    <property type="match status" value="1"/>
</dbReference>
<keyword evidence="8" id="KW-0812">Transmembrane</keyword>
<dbReference type="GO" id="GO:0070600">
    <property type="term" value="P:fungal-type cell wall (1-&gt;3)-alpha-glucan biosynthetic process"/>
    <property type="evidence" value="ECO:0007669"/>
    <property type="project" value="TreeGrafter"/>
</dbReference>
<dbReference type="PANTHER" id="PTHR47182">
    <property type="entry name" value="CELL WALL ALPHA-1,3-GLUCAN SYNTHASE AGS1-RELATED"/>
    <property type="match status" value="1"/>
</dbReference>
<comment type="caution">
    <text evidence="10">The sequence shown here is derived from an EMBL/GenBank/DDBJ whole genome shotgun (WGS) entry which is preliminary data.</text>
</comment>
<dbReference type="Gene3D" id="3.40.50.2000">
    <property type="entry name" value="Glycogen Phosphorylase B"/>
    <property type="match status" value="2"/>
</dbReference>
<evidence type="ECO:0000256" key="1">
    <source>
        <dbReference type="ARBA" id="ARBA00006122"/>
    </source>
</evidence>
<accession>A0A8H4IL39</accession>
<feature type="transmembrane region" description="Helical" evidence="8">
    <location>
        <begin position="2126"/>
        <end position="2147"/>
    </location>
</feature>
<dbReference type="PANTHER" id="PTHR47182:SF2">
    <property type="entry name" value="CELL WALL ALPHA-1,3-GLUCAN SYNTHASE AGS1"/>
    <property type="match status" value="1"/>
</dbReference>
<keyword evidence="11" id="KW-1185">Reference proteome</keyword>
<evidence type="ECO:0000256" key="8">
    <source>
        <dbReference type="SAM" id="Phobius"/>
    </source>
</evidence>
<dbReference type="Pfam" id="PF26122">
    <property type="entry name" value="CBM_Mok13"/>
    <property type="match status" value="1"/>
</dbReference>
<keyword evidence="4" id="KW-0808">Transferase</keyword>
<feature type="transmembrane region" description="Helical" evidence="8">
    <location>
        <begin position="1890"/>
        <end position="1908"/>
    </location>
</feature>
<dbReference type="OrthoDB" id="512920at2759"/>
<keyword evidence="5" id="KW-0961">Cell wall biogenesis/degradation</keyword>
<dbReference type="InterPro" id="IPR058655">
    <property type="entry name" value="Mok11-14/Ags1-like"/>
</dbReference>
<dbReference type="InterPro" id="IPR058654">
    <property type="entry name" value="Mok11-14/Ags1-like_TM"/>
</dbReference>
<feature type="transmembrane region" description="Helical" evidence="8">
    <location>
        <begin position="2075"/>
        <end position="2096"/>
    </location>
</feature>
<organism evidence="10 11">
    <name type="scientific">Botryosphaeria dothidea</name>
    <dbReference type="NCBI Taxonomy" id="55169"/>
    <lineage>
        <taxon>Eukaryota</taxon>
        <taxon>Fungi</taxon>
        <taxon>Dikarya</taxon>
        <taxon>Ascomycota</taxon>
        <taxon>Pezizomycotina</taxon>
        <taxon>Dothideomycetes</taxon>
        <taxon>Dothideomycetes incertae sedis</taxon>
        <taxon>Botryosphaeriales</taxon>
        <taxon>Botryosphaeriaceae</taxon>
        <taxon>Botryosphaeria</taxon>
    </lineage>
</organism>
<evidence type="ECO:0000256" key="4">
    <source>
        <dbReference type="ARBA" id="ARBA00022679"/>
    </source>
</evidence>
<name>A0A8H4IL39_9PEZI</name>
<feature type="transmembrane region" description="Helical" evidence="8">
    <location>
        <begin position="1970"/>
        <end position="1990"/>
    </location>
</feature>
<dbReference type="InterPro" id="IPR058656">
    <property type="entry name" value="Mok11-13/Ags1-like_GH"/>
</dbReference>
<feature type="transmembrane region" description="Helical" evidence="8">
    <location>
        <begin position="1817"/>
        <end position="1837"/>
    </location>
</feature>
<proteinExistence type="inferred from homology"/>
<feature type="transmembrane region" description="Helical" evidence="8">
    <location>
        <begin position="951"/>
        <end position="971"/>
    </location>
</feature>
<feature type="transmembrane region" description="Helical" evidence="8">
    <location>
        <begin position="1940"/>
        <end position="1958"/>
    </location>
</feature>
<evidence type="ECO:0000256" key="6">
    <source>
        <dbReference type="ARBA" id="ARBA00048960"/>
    </source>
</evidence>
<keyword evidence="8" id="KW-0472">Membrane</keyword>
<feature type="transmembrane region" description="Helical" evidence="8">
    <location>
        <begin position="1717"/>
        <end position="1738"/>
    </location>
</feature>
<evidence type="ECO:0000313" key="10">
    <source>
        <dbReference type="EMBL" id="KAF4302834.1"/>
    </source>
</evidence>
<gene>
    <name evidence="10" type="ORF">GTA08_BOTSDO09411</name>
</gene>
<feature type="transmembrane region" description="Helical" evidence="8">
    <location>
        <begin position="1758"/>
        <end position="1775"/>
    </location>
</feature>
<dbReference type="InterPro" id="IPR006047">
    <property type="entry name" value="GH13_cat_dom"/>
</dbReference>
<dbReference type="Pfam" id="PF08323">
    <property type="entry name" value="Glyco_transf_5"/>
    <property type="match status" value="1"/>
</dbReference>
<dbReference type="EC" id="2.4.1.183" evidence="2"/>
<dbReference type="InterPro" id="IPR058658">
    <property type="entry name" value="Mok11-13/Ags1-like_Ig_2"/>
</dbReference>
<dbReference type="Proteomes" id="UP000572817">
    <property type="component" value="Unassembled WGS sequence"/>
</dbReference>
<dbReference type="EMBL" id="WWBZ02000062">
    <property type="protein sequence ID" value="KAF4302834.1"/>
    <property type="molecule type" value="Genomic_DNA"/>
</dbReference>
<sequence length="2155" mass="240405">MAQIIYLVGSPFINQPWGADGYSPLDLTLLDRHHGDIEEWRDLIAEIHRRDMYVLLDNTLGTMGDLIGFKGHENESAPFNWGERGYFWNSERRYHDFQPGTDIDETCEYPRFWNAKGHLVDANVIGMPHFCRDSEFDLYGDISMTDENESHVQQLSKFGSVQDRLRDWRDDVREKINHFSCMQIAMLDIDGFRLDKAVQMTADGLADFSRAQRECARRLGKDNFLVLGELIGRRPLINVYIGRGKEPHQYWRTPAEAMTASNESEGVDFIRGSGLASLDGSSFSYEVYYGLVEFLGLDGKYYQSSIDFVQLWEDYLLQADMINPNTGLFDPRHGYGTTNQDLFRWPTLANGTQRQLLGNFITTLLMPGLSALTWGEEQDAYILDNFASDYVYGRAPMSSSQAWHIHGCYSLDHNIYADLPLERARTGCHDDRVSLDQKNPAHPVRNALKRMYELREQYPALNDGFLLQRLSNQTHDVFLPARQLSTSRGIFSVYRSVVEELQDFEGTMMGNQGVWLVFSNEHSSTEFLFDCHNEATALLAPFRPDTRVKNLFYPYEEHVLEASSEEGGCLSSLTLPEWGFKAFVPIESFAPPRPTITEFLPGHDERILSTKPPDHLHTIPIELHFSVPMDCESVTRSLEVTSSTTGGPTARIKEASVFCSKRFLRQGAYKYAGTPPSVWVFAAELTHVADGIHTITVTNASAEDGAASTNAVDRFMFRIGAADNPMVFPARANYTRGLLRRDDSTGRLYLAPRAAGADKFRYSRDWGSSWSAWLDYDAAENFALEDHEWTGTAKQEWQGEHVVVEYWSRVAASSHHVQHADLDDDQTERRWPHAFVEGTFNEFGLDSLSDGSMRLNGGGVWTFNLSAEWPVQATVNVWGINPDGLRDRSMQFGDVDGDGVLDLLPPDSLAPNVFNITAGPGMPYIGWQISVHDGKFTYHLTPVGSGNVQRMLFFFLAIFPLLTAIVAGWAYKKSFYSIAQIGLKRCSRTRRLQGITSSLIARFKKQQISNETIPESRALMSSRRVLMATLEYSIDDWNIHVRIGGLGVMASLAARVLDHQELIWVVPCLGDVHYPFSSHSEAEPMIVRLCGADYRVNVHYHVQRNITFVLLDAPIFRQRIRRAPYPARMDDLESAIFYSAWNACIAEALRRFPVDLYHINDFHGALAPLHLLPHQTVPVAVSLHNAEFQGAWPLKTQEECAEMAALFNLDLQTVREYVRFGDVFNPLHAAVRYVERHQEGVGVVGVSDKYALRAHARYPVFWTLPSVGALPNPDPSDLRGMMQHDFSSSSASDSSSSADEHPDSDPEKEQRPDDRADSLAQAQTWANLHPNPSASLFVFVGRWCKQKGIDLIADVFASTILPAHPSAQLVCLGPVVDLHGQLAALKLAAAQRRFPGRVCAVPHFVAPPRCLFGAAEFVLIPSRDEPFGLVSVEFGRKGALGIGPRIGGLGEMPGWWYNAESMETRHLLAQLEDAVGLALGSSREARARMRAEAEGWRFPVRRWVEGLDALQSEVVKVHRRPEGGTRNAEMRSGEMTAVHSVCGSESEESLLLRKRDSVSSGDTLLDEKEDGLTTVPEKCFSEHFSNSNVASLSGEAVVGGRDDFQLQDCPPVFDDADGEYQAKFAQLLASDDGTHSSQRRTCIADFIYRSEKEWFRFHHYGEEPNDVQLPTVVSLSTPSWWRKSFFAKRGYEAVPLESSLSYPLEKGVSRKMQRSILMYRIGNWPLYSILIALGQILSVDAYQVTLLTGRSGVTSARVYATSTIFLVGSVCWWLLFRAKKTLYTISLPFLFFGLSFLLLTVALIMPPSSAVLWVQHAALAAYTFGSAAGAMFFTLNFGTEGGAQPWTWVSRAAIVKGIQQVYFTFLSYLAFRSTSSPHTSSSTPHNTWPLALLTLAAALTLFATSHLLHHHLPPRPYHALPPTLSLSCLTSLFTRRRIPLTFLLTTLLHTTFLSTPYARTYTFLWSSPSLHPAAPALLALTFHIPIWTLLTRFLLVPLARGPHPWLVPVTLAGLGSPRWAQCLWSASGTGAYLPWAGGGPLLSRALDLHLRTLDALQALGGGAALLASLPRFHMLAVVVAAQAAGAAGTAAGTWAATAAPVPNEWLRLGDVFPNLALDWAGGVGRVGFWVPAVLLWGVGGWAWLWGVRRERLGKP</sequence>
<feature type="transmembrane region" description="Helical" evidence="8">
    <location>
        <begin position="1849"/>
        <end position="1870"/>
    </location>
</feature>
<feature type="region of interest" description="Disordered" evidence="7">
    <location>
        <begin position="1273"/>
        <end position="1318"/>
    </location>
</feature>
<dbReference type="InterPro" id="IPR013534">
    <property type="entry name" value="Starch_synth_cat_dom"/>
</dbReference>
<dbReference type="Gene3D" id="3.20.20.80">
    <property type="entry name" value="Glycosidases"/>
    <property type="match status" value="1"/>
</dbReference>
<feature type="domain" description="Glycosyl hydrolase family 13 catalytic" evidence="9">
    <location>
        <begin position="3"/>
        <end position="423"/>
    </location>
</feature>
<evidence type="ECO:0000259" key="9">
    <source>
        <dbReference type="SMART" id="SM00642"/>
    </source>
</evidence>
<evidence type="ECO:0000256" key="2">
    <source>
        <dbReference type="ARBA" id="ARBA00012688"/>
    </source>
</evidence>
<evidence type="ECO:0000256" key="3">
    <source>
        <dbReference type="ARBA" id="ARBA00022676"/>
    </source>
</evidence>
<comment type="similarity">
    <text evidence="1">Belongs to the glycosyltransferase group 1 family.</text>
</comment>
<dbReference type="SUPFAM" id="SSF53756">
    <property type="entry name" value="UDP-Glycosyltransferase/glycogen phosphorylase"/>
    <property type="match status" value="1"/>
</dbReference>
<keyword evidence="3" id="KW-0328">Glycosyltransferase</keyword>
<dbReference type="InterPro" id="IPR058657">
    <property type="entry name" value="Mok11-13/Ags1-like_Ig"/>
</dbReference>
<dbReference type="SUPFAM" id="SSF51445">
    <property type="entry name" value="(Trans)glycosidases"/>
    <property type="match status" value="1"/>
</dbReference>
<dbReference type="Pfam" id="PF26111">
    <property type="entry name" value="Ig_Mok13"/>
    <property type="match status" value="1"/>
</dbReference>
<comment type="catalytic activity">
    <reaction evidence="6">
        <text>[(1-&gt;3)-alpha-D-glucosyl](n) + UDP-alpha-D-glucose = [(1-&gt;3)-alpha-D-glucosyl](n+1) + UDP + H(+)</text>
        <dbReference type="Rhea" id="RHEA:19749"/>
        <dbReference type="Rhea" id="RHEA-COMP:11150"/>
        <dbReference type="Rhea" id="RHEA-COMP:11151"/>
        <dbReference type="ChEBI" id="CHEBI:15378"/>
        <dbReference type="ChEBI" id="CHEBI:28100"/>
        <dbReference type="ChEBI" id="CHEBI:58223"/>
        <dbReference type="ChEBI" id="CHEBI:58885"/>
        <dbReference type="EC" id="2.4.1.183"/>
    </reaction>
</comment>
<evidence type="ECO:0000313" key="11">
    <source>
        <dbReference type="Proteomes" id="UP000572817"/>
    </source>
</evidence>
<dbReference type="InterPro" id="IPR017853">
    <property type="entry name" value="GH"/>
</dbReference>
<feature type="compositionally biased region" description="Basic and acidic residues" evidence="7">
    <location>
        <begin position="1298"/>
        <end position="1317"/>
    </location>
</feature>
<evidence type="ECO:0000256" key="7">
    <source>
        <dbReference type="SAM" id="MobiDB-lite"/>
    </source>
</evidence>
<dbReference type="GO" id="GO:0009277">
    <property type="term" value="C:fungal-type cell wall"/>
    <property type="evidence" value="ECO:0007669"/>
    <property type="project" value="TreeGrafter"/>
</dbReference>